<protein>
    <submittedName>
        <fullName evidence="3">Uncharacterized protein</fullName>
    </submittedName>
</protein>
<feature type="region of interest" description="Disordered" evidence="2">
    <location>
        <begin position="354"/>
        <end position="379"/>
    </location>
</feature>
<evidence type="ECO:0000256" key="2">
    <source>
        <dbReference type="SAM" id="MobiDB-lite"/>
    </source>
</evidence>
<organism evidence="3 4">
    <name type="scientific">Giardia intestinalis</name>
    <name type="common">Giardia lamblia</name>
    <dbReference type="NCBI Taxonomy" id="5741"/>
    <lineage>
        <taxon>Eukaryota</taxon>
        <taxon>Metamonada</taxon>
        <taxon>Diplomonadida</taxon>
        <taxon>Hexamitidae</taxon>
        <taxon>Giardiinae</taxon>
        <taxon>Giardia</taxon>
    </lineage>
</organism>
<evidence type="ECO:0000313" key="4">
    <source>
        <dbReference type="Proteomes" id="UP000018320"/>
    </source>
</evidence>
<feature type="compositionally biased region" description="Polar residues" evidence="2">
    <location>
        <begin position="354"/>
        <end position="366"/>
    </location>
</feature>
<dbReference type="AlphaFoldDB" id="V6TI75"/>
<feature type="coiled-coil region" evidence="1">
    <location>
        <begin position="281"/>
        <end position="339"/>
    </location>
</feature>
<dbReference type="VEuPathDB" id="GiardiaDB:QR46_1416"/>
<evidence type="ECO:0000313" key="3">
    <source>
        <dbReference type="EMBL" id="ESU38653.1"/>
    </source>
</evidence>
<dbReference type="VEuPathDB" id="GiardiaDB:GL50803_0015085"/>
<dbReference type="Proteomes" id="UP000018320">
    <property type="component" value="Unassembled WGS sequence"/>
</dbReference>
<gene>
    <name evidence="3" type="ORF">DHA2_150002</name>
</gene>
<dbReference type="VEuPathDB" id="GiardiaDB:GL50581_1144"/>
<feature type="coiled-coil region" evidence="1">
    <location>
        <begin position="189"/>
        <end position="223"/>
    </location>
</feature>
<accession>V6TI75</accession>
<sequence>MTRYLSQVLKTLSVQSLVFGLNMAAPNEIDVLRREVARLLHEKINAYMEPVHLDKYTLGTDLATVEDMYTAISCLRRHVLEVDARSNERIEENAQQLAADYRLFNELASRAKDTISALTAQKEEVDAREATLCTLESTLLSRLLSTEAYLTARAKVAEALESAYKEQFTGVIEMYATLLGSFRAAEKKLERLSYENALLRCDNRNLMNEVAMLHTDRDAAQEKAANTMTMYSELGKRLSTLLNQWSNYRTQDGFSVPDMAAKLQSINSSVEELRREVAIVVSDMQRTITDQEAIIAALTKELDELQNKGLEAKIETTKLNFLETENSRLMKELASARCSSMDSGSSHMHLSVANASTQTTEQSGAQHTDDNCGAVDAVS</sequence>
<proteinExistence type="predicted"/>
<comment type="caution">
    <text evidence="3">The sequence shown here is derived from an EMBL/GenBank/DDBJ whole genome shotgun (WGS) entry which is preliminary data.</text>
</comment>
<name>V6TI75_GIAIN</name>
<feature type="coiled-coil region" evidence="1">
    <location>
        <begin position="87"/>
        <end position="128"/>
    </location>
</feature>
<evidence type="ECO:0000256" key="1">
    <source>
        <dbReference type="SAM" id="Coils"/>
    </source>
</evidence>
<dbReference type="EMBL" id="AHGT01000010">
    <property type="protein sequence ID" value="ESU38653.1"/>
    <property type="molecule type" value="Genomic_DNA"/>
</dbReference>
<reference evidence="3 4" key="2">
    <citation type="journal article" date="2013" name="Genome Biol. Evol.">
        <title>Genome sequencing of Giardia lamblia genotypes A2 and B isolates (DH and GS) and comparative analysis with the genomes of genotypes A1 and E (WB and Pig).</title>
        <authorList>
            <person name="Adam R.D."/>
            <person name="Dahlstrom E.W."/>
            <person name="Martens C.A."/>
            <person name="Bruno D.P."/>
            <person name="Barbian K.D."/>
            <person name="Ricklefs S.M."/>
            <person name="Hernandez M.M."/>
            <person name="Narla N.P."/>
            <person name="Patel R.B."/>
            <person name="Porcella S.F."/>
            <person name="Nash T.E."/>
        </authorList>
    </citation>
    <scope>NUCLEOTIDE SEQUENCE [LARGE SCALE GENOMIC DNA]</scope>
    <source>
        <strain evidence="3 4">DH</strain>
    </source>
</reference>
<keyword evidence="1" id="KW-0175">Coiled coil</keyword>
<reference evidence="4" key="1">
    <citation type="submission" date="2012-02" db="EMBL/GenBank/DDBJ databases">
        <title>Genome sequencing of Giardia lamblia Genotypes A2 and B isolates (DH and GS) and comparative analysis with the genomes of Genotypes A1 and E (WB and Pig).</title>
        <authorList>
            <person name="Adam R."/>
            <person name="Dahlstrom E."/>
            <person name="Martens C."/>
            <person name="Bruno D."/>
            <person name="Barbian K."/>
            <person name="Porcella S.F."/>
            <person name="Nash T."/>
        </authorList>
    </citation>
    <scope>NUCLEOTIDE SEQUENCE</scope>
    <source>
        <strain evidence="4">DH</strain>
    </source>
</reference>
<dbReference type="VEuPathDB" id="GiardiaDB:DHA2_150002"/>